<dbReference type="NCBIfam" id="TIGR00026">
    <property type="entry name" value="hi_GC_TIGR00026"/>
    <property type="match status" value="1"/>
</dbReference>
<protein>
    <recommendedName>
        <fullName evidence="5">Nitroreductase</fullName>
    </recommendedName>
</protein>
<dbReference type="GO" id="GO:0070967">
    <property type="term" value="F:coenzyme F420 binding"/>
    <property type="evidence" value="ECO:0007669"/>
    <property type="project" value="TreeGrafter"/>
</dbReference>
<dbReference type="InterPro" id="IPR004378">
    <property type="entry name" value="F420H2_quin_Rdtase"/>
</dbReference>
<dbReference type="GO" id="GO:0016491">
    <property type="term" value="F:oxidoreductase activity"/>
    <property type="evidence" value="ECO:0007669"/>
    <property type="project" value="InterPro"/>
</dbReference>
<dbReference type="Proteomes" id="UP000001918">
    <property type="component" value="Chromosome"/>
</dbReference>
<dbReference type="Gene3D" id="2.30.110.10">
    <property type="entry name" value="Electron Transport, Fmn-binding Protein, Chain A"/>
    <property type="match status" value="1"/>
</dbReference>
<organism evidence="3 4">
    <name type="scientific">Thermomonospora curvata (strain ATCC 19995 / DSM 43183 / JCM 3096 / KCTC 9072 / NBRC 15933 / NCIMB 10081 / Henssen B9)</name>
    <dbReference type="NCBI Taxonomy" id="471852"/>
    <lineage>
        <taxon>Bacteria</taxon>
        <taxon>Bacillati</taxon>
        <taxon>Actinomycetota</taxon>
        <taxon>Actinomycetes</taxon>
        <taxon>Streptosporangiales</taxon>
        <taxon>Thermomonosporaceae</taxon>
        <taxon>Thermomonospora</taxon>
    </lineage>
</organism>
<proteinExistence type="inferred from homology"/>
<evidence type="ECO:0000256" key="2">
    <source>
        <dbReference type="ARBA" id="ARBA00049106"/>
    </source>
</evidence>
<comment type="similarity">
    <text evidence="1">Belongs to the F420H(2)-dependent quinone reductase family.</text>
</comment>
<comment type="catalytic activity">
    <reaction evidence="2">
        <text>oxidized coenzyme F420-(gamma-L-Glu)(n) + a quinol + H(+) = reduced coenzyme F420-(gamma-L-Glu)(n) + a quinone</text>
        <dbReference type="Rhea" id="RHEA:39663"/>
        <dbReference type="Rhea" id="RHEA-COMP:12939"/>
        <dbReference type="Rhea" id="RHEA-COMP:14378"/>
        <dbReference type="ChEBI" id="CHEBI:15378"/>
        <dbReference type="ChEBI" id="CHEBI:24646"/>
        <dbReference type="ChEBI" id="CHEBI:132124"/>
        <dbReference type="ChEBI" id="CHEBI:133980"/>
        <dbReference type="ChEBI" id="CHEBI:139511"/>
    </reaction>
</comment>
<evidence type="ECO:0000313" key="3">
    <source>
        <dbReference type="EMBL" id="ACY98518.1"/>
    </source>
</evidence>
<reference evidence="3 4" key="1">
    <citation type="journal article" date="2011" name="Stand. Genomic Sci.">
        <title>Complete genome sequence of Thermomonospora curvata type strain (B9).</title>
        <authorList>
            <person name="Chertkov O."/>
            <person name="Sikorski J."/>
            <person name="Nolan M."/>
            <person name="Lapidus A."/>
            <person name="Lucas S."/>
            <person name="Del Rio T.G."/>
            <person name="Tice H."/>
            <person name="Cheng J.F."/>
            <person name="Goodwin L."/>
            <person name="Pitluck S."/>
            <person name="Liolios K."/>
            <person name="Ivanova N."/>
            <person name="Mavromatis K."/>
            <person name="Mikhailova N."/>
            <person name="Ovchinnikova G."/>
            <person name="Pati A."/>
            <person name="Chen A."/>
            <person name="Palaniappan K."/>
            <person name="Djao O.D."/>
            <person name="Land M."/>
            <person name="Hauser L."/>
            <person name="Chang Y.J."/>
            <person name="Jeffries C.D."/>
            <person name="Brettin T."/>
            <person name="Han C."/>
            <person name="Detter J.C."/>
            <person name="Rohde M."/>
            <person name="Goker M."/>
            <person name="Woyke T."/>
            <person name="Bristow J."/>
            <person name="Eisen J.A."/>
            <person name="Markowitz V."/>
            <person name="Hugenholtz P."/>
            <person name="Klenk H.P."/>
            <person name="Kyrpides N.C."/>
        </authorList>
    </citation>
    <scope>NUCLEOTIDE SEQUENCE [LARGE SCALE GENOMIC DNA]</scope>
    <source>
        <strain evidence="4">ATCC 19995 / DSM 43183 / JCM 3096 / KCTC 9072 / NBRC 15933 / NCIMB 10081 / Henssen B9</strain>
    </source>
</reference>
<dbReference type="GO" id="GO:0005886">
    <property type="term" value="C:plasma membrane"/>
    <property type="evidence" value="ECO:0007669"/>
    <property type="project" value="TreeGrafter"/>
</dbReference>
<evidence type="ECO:0000313" key="4">
    <source>
        <dbReference type="Proteomes" id="UP000001918"/>
    </source>
</evidence>
<dbReference type="PANTHER" id="PTHR39428:SF3">
    <property type="entry name" value="DEAZAFLAVIN-DEPENDENT NITROREDUCTASE"/>
    <property type="match status" value="1"/>
</dbReference>
<dbReference type="RefSeq" id="WP_012853302.1">
    <property type="nucleotide sequence ID" value="NC_013510.1"/>
</dbReference>
<dbReference type="HOGENOM" id="CLU_114921_1_1_11"/>
<dbReference type="InterPro" id="IPR012349">
    <property type="entry name" value="Split_barrel_FMN-bd"/>
</dbReference>
<dbReference type="STRING" id="471852.Tcur_2976"/>
<gene>
    <name evidence="3" type="ordered locus">Tcur_2976</name>
</gene>
<accession>D1A7Z6</accession>
<name>D1A7Z6_THECD</name>
<dbReference type="EMBL" id="CP001738">
    <property type="protein sequence ID" value="ACY98518.1"/>
    <property type="molecule type" value="Genomic_DNA"/>
</dbReference>
<dbReference type="KEGG" id="tcu:Tcur_2976"/>
<dbReference type="eggNOG" id="COG0748">
    <property type="taxonomic scope" value="Bacteria"/>
</dbReference>
<evidence type="ECO:0008006" key="5">
    <source>
        <dbReference type="Google" id="ProtNLM"/>
    </source>
</evidence>
<keyword evidence="4" id="KW-1185">Reference proteome</keyword>
<dbReference type="Pfam" id="PF04075">
    <property type="entry name" value="F420H2_quin_red"/>
    <property type="match status" value="1"/>
</dbReference>
<sequence length="163" mass="18595">MSAPKIKPRPRAYDSPWMPKFMKVMGKTHVAVYRATGGLIGRRFHVGSAWLRGVPVCLFTTIGRKSGLPRTMPLLYMRDGERIVVVASQGGLPGHPQWYLNLRANPEVVVQIGRKKRRMRARTADEAERAQLWPRLLKIYADFDNYQRWAGDRVIPVVICEPA</sequence>
<dbReference type="AlphaFoldDB" id="D1A7Z6"/>
<dbReference type="OrthoDB" id="8225825at2"/>
<dbReference type="PANTHER" id="PTHR39428">
    <property type="entry name" value="F420H(2)-DEPENDENT QUINONE REDUCTASE RV1261C"/>
    <property type="match status" value="1"/>
</dbReference>
<evidence type="ECO:0000256" key="1">
    <source>
        <dbReference type="ARBA" id="ARBA00008710"/>
    </source>
</evidence>
<dbReference type="SUPFAM" id="SSF50475">
    <property type="entry name" value="FMN-binding split barrel"/>
    <property type="match status" value="1"/>
</dbReference>